<dbReference type="PROSITE" id="PS51503">
    <property type="entry name" value="HIG1"/>
    <property type="match status" value="1"/>
</dbReference>
<evidence type="ECO:0000256" key="2">
    <source>
        <dbReference type="ARBA" id="ARBA00022989"/>
    </source>
</evidence>
<evidence type="ECO:0000256" key="3">
    <source>
        <dbReference type="ARBA" id="ARBA00023136"/>
    </source>
</evidence>
<sequence length="76" mass="8153">MTFFLAALLLAAMLAVVVVLIKGLINMAQTTTQDLEGEGPSDRSLRSQKLMQQRILFQGVAIAIIALLLLILSAKG</sequence>
<keyword evidence="7" id="KW-1185">Reference proteome</keyword>
<dbReference type="RefSeq" id="WP_135984681.1">
    <property type="nucleotide sequence ID" value="NZ_JAASQM010000004.1"/>
</dbReference>
<gene>
    <name evidence="6" type="ORF">E5A74_10680</name>
</gene>
<dbReference type="Pfam" id="PF04588">
    <property type="entry name" value="HIG_1_N"/>
    <property type="match status" value="1"/>
</dbReference>
<evidence type="ECO:0000256" key="1">
    <source>
        <dbReference type="ARBA" id="ARBA00022692"/>
    </source>
</evidence>
<dbReference type="AlphaFoldDB" id="A0A4S1WH11"/>
<dbReference type="InterPro" id="IPR007667">
    <property type="entry name" value="Hypoxia_induced_domain"/>
</dbReference>
<feature type="transmembrane region" description="Helical" evidence="4">
    <location>
        <begin position="54"/>
        <end position="74"/>
    </location>
</feature>
<evidence type="ECO:0000259" key="5">
    <source>
        <dbReference type="PROSITE" id="PS51503"/>
    </source>
</evidence>
<feature type="domain" description="HIG1" evidence="5">
    <location>
        <begin position="1"/>
        <end position="76"/>
    </location>
</feature>
<keyword evidence="2 4" id="KW-1133">Transmembrane helix</keyword>
<evidence type="ECO:0000256" key="4">
    <source>
        <dbReference type="SAM" id="Phobius"/>
    </source>
</evidence>
<protein>
    <submittedName>
        <fullName evidence="6">Twin transmembrane helix small protein</fullName>
    </submittedName>
</protein>
<evidence type="ECO:0000313" key="7">
    <source>
        <dbReference type="Proteomes" id="UP000309848"/>
    </source>
</evidence>
<organism evidence="6 7">
    <name type="scientific">Sphingomonas naasensis</name>
    <dbReference type="NCBI Taxonomy" id="1344951"/>
    <lineage>
        <taxon>Bacteria</taxon>
        <taxon>Pseudomonadati</taxon>
        <taxon>Pseudomonadota</taxon>
        <taxon>Alphaproteobacteria</taxon>
        <taxon>Sphingomonadales</taxon>
        <taxon>Sphingomonadaceae</taxon>
        <taxon>Sphingomonas</taxon>
    </lineage>
</organism>
<name>A0A4S1WH11_9SPHN</name>
<keyword evidence="3 4" id="KW-0472">Membrane</keyword>
<dbReference type="EMBL" id="SRXU01000004">
    <property type="protein sequence ID" value="TGX42309.1"/>
    <property type="molecule type" value="Genomic_DNA"/>
</dbReference>
<keyword evidence="1 4" id="KW-0812">Transmembrane</keyword>
<proteinExistence type="predicted"/>
<reference evidence="6 7" key="1">
    <citation type="submission" date="2019-04" db="EMBL/GenBank/DDBJ databases">
        <title>Sphingomonas psychrotolerans sp. nov., isolated from soil in the Tianshan Mountains, Xinjiang, China.</title>
        <authorList>
            <person name="Luo Y."/>
            <person name="Sheng H."/>
        </authorList>
    </citation>
    <scope>NUCLEOTIDE SEQUENCE [LARGE SCALE GENOMIC DNA]</scope>
    <source>
        <strain evidence="6 7">KIS18-15</strain>
    </source>
</reference>
<dbReference type="NCBIfam" id="NF033233">
    <property type="entry name" value="twin_helix"/>
    <property type="match status" value="1"/>
</dbReference>
<evidence type="ECO:0000313" key="6">
    <source>
        <dbReference type="EMBL" id="TGX42309.1"/>
    </source>
</evidence>
<accession>A0A4S1WH11</accession>
<dbReference type="Proteomes" id="UP000309848">
    <property type="component" value="Unassembled WGS sequence"/>
</dbReference>
<dbReference type="OrthoDB" id="7392120at2"/>
<comment type="caution">
    <text evidence="6">The sequence shown here is derived from an EMBL/GenBank/DDBJ whole genome shotgun (WGS) entry which is preliminary data.</text>
</comment>